<dbReference type="Proteomes" id="UP000199568">
    <property type="component" value="Unassembled WGS sequence"/>
</dbReference>
<feature type="transmembrane region" description="Helical" evidence="1">
    <location>
        <begin position="12"/>
        <end position="29"/>
    </location>
</feature>
<dbReference type="RefSeq" id="WP_090447054.1">
    <property type="nucleotide sequence ID" value="NZ_FOHU01000040.1"/>
</dbReference>
<sequence length="429" mass="50952">MEKIGKKRIGLFLGYIVIIIIFLNARTHFTANKRLENRMMNDFEAFGTALESLNEAITKILILDDYNFDKDREFINTNALINFRSSKYRAADIKKANSFYEYPFIYSDANTIIRNILADKTLSISQKEYLKALYDYNEELIKAYKEIWGVLYYEWDFDKRRELEKQIADIYIDYSENAEVLLNTSQYDFLKDYKGDFPEADFKKAKAFSEEVFSKLVENESLEYNNREDKYADKYIFRTYLERDFGVRSINIDTEYTVEYDKKTNEVVVQAVSFTVPVNIRHTERELDAMANDIVAKFDKNVWMYDKKIDYDDEDKIRSIAYSYIGKTDEVYDETKKIEVRLEVHGLISKFQIRYPYDEEIVLPTMSEEDILQRINKEGEIIEILIIRNVEGKMKYEVHFKYGSTIYGAVFDGEDGELNYFGRNIRDYN</sequence>
<proteinExistence type="predicted"/>
<gene>
    <name evidence="2" type="ORF">SAMN05660297_03604</name>
</gene>
<name>A0A1I0HDT2_9FIRM</name>
<evidence type="ECO:0000256" key="1">
    <source>
        <dbReference type="SAM" id="Phobius"/>
    </source>
</evidence>
<accession>A0A1I0HDT2</accession>
<dbReference type="AlphaFoldDB" id="A0A1I0HDT2"/>
<keyword evidence="1" id="KW-1133">Transmembrane helix</keyword>
<keyword evidence="1" id="KW-0812">Transmembrane</keyword>
<dbReference type="OrthoDB" id="1952002at2"/>
<protein>
    <submittedName>
        <fullName evidence="2">Uncharacterized protein</fullName>
    </submittedName>
</protein>
<evidence type="ECO:0000313" key="3">
    <source>
        <dbReference type="Proteomes" id="UP000199568"/>
    </source>
</evidence>
<dbReference type="EMBL" id="FOHU01000040">
    <property type="protein sequence ID" value="SET81847.1"/>
    <property type="molecule type" value="Genomic_DNA"/>
</dbReference>
<dbReference type="STRING" id="426128.SAMN05660297_03604"/>
<keyword evidence="3" id="KW-1185">Reference proteome</keyword>
<evidence type="ECO:0000313" key="2">
    <source>
        <dbReference type="EMBL" id="SET81847.1"/>
    </source>
</evidence>
<reference evidence="2 3" key="1">
    <citation type="submission" date="2016-10" db="EMBL/GenBank/DDBJ databases">
        <authorList>
            <person name="de Groot N.N."/>
        </authorList>
    </citation>
    <scope>NUCLEOTIDE SEQUENCE [LARGE SCALE GENOMIC DNA]</scope>
    <source>
        <strain evidence="2 3">DSM 18979</strain>
    </source>
</reference>
<keyword evidence="1" id="KW-0472">Membrane</keyword>
<organism evidence="2 3">
    <name type="scientific">Natronincola peptidivorans</name>
    <dbReference type="NCBI Taxonomy" id="426128"/>
    <lineage>
        <taxon>Bacteria</taxon>
        <taxon>Bacillati</taxon>
        <taxon>Bacillota</taxon>
        <taxon>Clostridia</taxon>
        <taxon>Peptostreptococcales</taxon>
        <taxon>Natronincolaceae</taxon>
        <taxon>Natronincola</taxon>
    </lineage>
</organism>